<accession>A0ABT7LKX8</accession>
<evidence type="ECO:0000256" key="1">
    <source>
        <dbReference type="ARBA" id="ARBA00004571"/>
    </source>
</evidence>
<dbReference type="Pfam" id="PF02563">
    <property type="entry name" value="Poly_export"/>
    <property type="match status" value="1"/>
</dbReference>
<feature type="chain" id="PRO_5047373919" evidence="15">
    <location>
        <begin position="29"/>
        <end position="646"/>
    </location>
</feature>
<evidence type="ECO:0000256" key="4">
    <source>
        <dbReference type="ARBA" id="ARBA00022452"/>
    </source>
</evidence>
<evidence type="ECO:0000256" key="3">
    <source>
        <dbReference type="ARBA" id="ARBA00022448"/>
    </source>
</evidence>
<feature type="domain" description="Soluble ligand binding" evidence="17">
    <location>
        <begin position="397"/>
        <end position="432"/>
    </location>
</feature>
<keyword evidence="6" id="KW-0812">Transmembrane</keyword>
<organism evidence="19 20">
    <name type="scientific">Roseateles subflavus</name>
    <dbReference type="NCBI Taxonomy" id="3053353"/>
    <lineage>
        <taxon>Bacteria</taxon>
        <taxon>Pseudomonadati</taxon>
        <taxon>Pseudomonadota</taxon>
        <taxon>Betaproteobacteria</taxon>
        <taxon>Burkholderiales</taxon>
        <taxon>Sphaerotilaceae</taxon>
        <taxon>Roseateles</taxon>
    </lineage>
</organism>
<evidence type="ECO:0000256" key="13">
    <source>
        <dbReference type="ARBA" id="ARBA00023237"/>
    </source>
</evidence>
<feature type="domain" description="Polysaccharide export protein N-terminal" evidence="16">
    <location>
        <begin position="144"/>
        <end position="217"/>
    </location>
</feature>
<dbReference type="Pfam" id="PF10531">
    <property type="entry name" value="SLBB"/>
    <property type="match status" value="3"/>
</dbReference>
<evidence type="ECO:0000256" key="12">
    <source>
        <dbReference type="ARBA" id="ARBA00023139"/>
    </source>
</evidence>
<evidence type="ECO:0000256" key="9">
    <source>
        <dbReference type="ARBA" id="ARBA00023065"/>
    </source>
</evidence>
<evidence type="ECO:0000313" key="19">
    <source>
        <dbReference type="EMBL" id="MDL5032892.1"/>
    </source>
</evidence>
<evidence type="ECO:0000259" key="18">
    <source>
        <dbReference type="Pfam" id="PF22461"/>
    </source>
</evidence>
<evidence type="ECO:0000259" key="17">
    <source>
        <dbReference type="Pfam" id="PF10531"/>
    </source>
</evidence>
<keyword evidence="9" id="KW-0406">Ion transport</keyword>
<protein>
    <submittedName>
        <fullName evidence="19">SLBB domain-containing protein</fullName>
    </submittedName>
</protein>
<keyword evidence="8" id="KW-0625">Polysaccharide transport</keyword>
<evidence type="ECO:0000259" key="16">
    <source>
        <dbReference type="Pfam" id="PF02563"/>
    </source>
</evidence>
<keyword evidence="13" id="KW-0998">Cell outer membrane</keyword>
<feature type="domain" description="SLBB" evidence="18">
    <location>
        <begin position="224"/>
        <end position="301"/>
    </location>
</feature>
<keyword evidence="20" id="KW-1185">Reference proteome</keyword>
<evidence type="ECO:0000256" key="8">
    <source>
        <dbReference type="ARBA" id="ARBA00023047"/>
    </source>
</evidence>
<evidence type="ECO:0000256" key="14">
    <source>
        <dbReference type="ARBA" id="ARBA00023288"/>
    </source>
</evidence>
<dbReference type="Pfam" id="PF22461">
    <property type="entry name" value="SLBB_2"/>
    <property type="match status" value="1"/>
</dbReference>
<dbReference type="InterPro" id="IPR049712">
    <property type="entry name" value="Poly_export"/>
</dbReference>
<evidence type="ECO:0000256" key="6">
    <source>
        <dbReference type="ARBA" id="ARBA00022692"/>
    </source>
</evidence>
<evidence type="ECO:0000256" key="15">
    <source>
        <dbReference type="SAM" id="SignalP"/>
    </source>
</evidence>
<dbReference type="Gene3D" id="3.10.560.10">
    <property type="entry name" value="Outer membrane lipoprotein wza domain like"/>
    <property type="match status" value="4"/>
</dbReference>
<dbReference type="PANTHER" id="PTHR33619:SF3">
    <property type="entry name" value="POLYSACCHARIDE EXPORT PROTEIN GFCE-RELATED"/>
    <property type="match status" value="1"/>
</dbReference>
<dbReference type="InterPro" id="IPR019554">
    <property type="entry name" value="Soluble_ligand-bd"/>
</dbReference>
<evidence type="ECO:0000256" key="2">
    <source>
        <dbReference type="ARBA" id="ARBA00009450"/>
    </source>
</evidence>
<evidence type="ECO:0000256" key="11">
    <source>
        <dbReference type="ARBA" id="ARBA00023136"/>
    </source>
</evidence>
<keyword evidence="11" id="KW-0472">Membrane</keyword>
<keyword evidence="14" id="KW-0449">Lipoprotein</keyword>
<comment type="caution">
    <text evidence="19">The sequence shown here is derived from an EMBL/GenBank/DDBJ whole genome shotgun (WGS) entry which is preliminary data.</text>
</comment>
<comment type="similarity">
    <text evidence="2">Belongs to the BexD/CtrA/VexA family.</text>
</comment>
<keyword evidence="7 15" id="KW-0732">Signal</keyword>
<dbReference type="EMBL" id="JASVDS010000003">
    <property type="protein sequence ID" value="MDL5032892.1"/>
    <property type="molecule type" value="Genomic_DNA"/>
</dbReference>
<feature type="domain" description="Soluble ligand binding" evidence="17">
    <location>
        <begin position="535"/>
        <end position="584"/>
    </location>
</feature>
<dbReference type="RefSeq" id="WP_285982960.1">
    <property type="nucleotide sequence ID" value="NZ_JASVDS010000003.1"/>
</dbReference>
<gene>
    <name evidence="19" type="ORF">QRD43_13335</name>
</gene>
<dbReference type="InterPro" id="IPR054765">
    <property type="entry name" value="SLBB_dom"/>
</dbReference>
<evidence type="ECO:0000313" key="20">
    <source>
        <dbReference type="Proteomes" id="UP001238603"/>
    </source>
</evidence>
<keyword evidence="5" id="KW-0762">Sugar transport</keyword>
<evidence type="ECO:0000256" key="5">
    <source>
        <dbReference type="ARBA" id="ARBA00022597"/>
    </source>
</evidence>
<keyword evidence="12" id="KW-0564">Palmitate</keyword>
<name>A0ABT7LKX8_9BURK</name>
<feature type="domain" description="Soluble ligand binding" evidence="17">
    <location>
        <begin position="308"/>
        <end position="356"/>
    </location>
</feature>
<dbReference type="PANTHER" id="PTHR33619">
    <property type="entry name" value="POLYSACCHARIDE EXPORT PROTEIN GFCE-RELATED"/>
    <property type="match status" value="1"/>
</dbReference>
<proteinExistence type="inferred from homology"/>
<dbReference type="Proteomes" id="UP001238603">
    <property type="component" value="Unassembled WGS sequence"/>
</dbReference>
<comment type="subcellular location">
    <subcellularLocation>
        <location evidence="1">Cell outer membrane</location>
        <topology evidence="1">Multi-pass membrane protein</topology>
    </subcellularLocation>
</comment>
<evidence type="ECO:0000256" key="10">
    <source>
        <dbReference type="ARBA" id="ARBA00023114"/>
    </source>
</evidence>
<dbReference type="InterPro" id="IPR003715">
    <property type="entry name" value="Poly_export_N"/>
</dbReference>
<reference evidence="19 20" key="1">
    <citation type="submission" date="2023-06" db="EMBL/GenBank/DDBJ databases">
        <title>Pelomonas sp. APW6 16S ribosomal RNA gene genome sequencing and assembly.</title>
        <authorList>
            <person name="Woo H."/>
        </authorList>
    </citation>
    <scope>NUCLEOTIDE SEQUENCE [LARGE SCALE GENOMIC DNA]</scope>
    <source>
        <strain evidence="19 20">APW6</strain>
    </source>
</reference>
<evidence type="ECO:0000256" key="7">
    <source>
        <dbReference type="ARBA" id="ARBA00022729"/>
    </source>
</evidence>
<keyword evidence="4" id="KW-1134">Transmembrane beta strand</keyword>
<sequence>MNRLAAFRHLCSAALVLMASLSAGSAWAQATTGSGENVQSVGGPVRLNLPTNAKDEREREREQLMRLKQAQQGVDNADLFISPRMAYKPSDFELFVRQQAGITRAQGDRADADWLDTLRRFGADLMVPQARTPEGLSLDLPTSVPDDYQLSAGDEVLVNLWGSVEGNLRLVVDRGGQLAIPRVGTLSVNGVRFGDLRGVILRRASQQFKNFDVAVSMGRVRSIRVYMTGFVNSPGAQSLSGLSTVLQALVAAGGPSGVGSFRNIQLRRQGQAPMQLDLYDLLLKGDRGGDRTLRNEDVIHVAPIGTQVGVIGSVNRPAVYELKGGETLADVLAMAGGPAALANRQQAVIHRIDAQGQTQLRTVDLSKEAGQPAQNGDVLRLQGFGDVAQPSARQMKRVRVDGEVQRPGDYILPAGSTLRDALRAAGGTTAEAFLFGAELTRESVRLSQAENYERAMRDLEVELTRGLVKGKERTIPPNDEVYARNTALTRYVERLRNVRPTGRVVLGLALDARELPDMTIEDGDRLTLPIKPSSVSVYGSVMNSGSYVFANGRSLSQYVAMAGGAARSGDTGSLFVVRADGSVVSNRSSSGWFVGGGAVEGLQAQPGDTVFVPENLFHLGNSAELKDWSTILYQFGLGALALKNLK</sequence>
<keyword evidence="3" id="KW-0813">Transport</keyword>
<keyword evidence="10" id="KW-0626">Porin</keyword>
<feature type="signal peptide" evidence="15">
    <location>
        <begin position="1"/>
        <end position="28"/>
    </location>
</feature>